<evidence type="ECO:0000256" key="1">
    <source>
        <dbReference type="SAM" id="Phobius"/>
    </source>
</evidence>
<keyword evidence="1" id="KW-1133">Transmembrane helix</keyword>
<name>A0A318LNU4_9PSEU</name>
<protein>
    <submittedName>
        <fullName evidence="2">Uncharacterized protein</fullName>
    </submittedName>
</protein>
<comment type="caution">
    <text evidence="2">The sequence shown here is derived from an EMBL/GenBank/DDBJ whole genome shotgun (WGS) entry which is preliminary data.</text>
</comment>
<dbReference type="EMBL" id="MASU01000006">
    <property type="protein sequence ID" value="PXY34095.1"/>
    <property type="molecule type" value="Genomic_DNA"/>
</dbReference>
<reference evidence="2 3" key="1">
    <citation type="submission" date="2016-07" db="EMBL/GenBank/DDBJ databases">
        <title>Draft genome sequence of Prauserella sp. YIM 121212, isolated from alkaline soil.</title>
        <authorList>
            <person name="Ruckert C."/>
            <person name="Albersmeier A."/>
            <person name="Jiang C.-L."/>
            <person name="Jiang Y."/>
            <person name="Kalinowski J."/>
            <person name="Schneider O."/>
            <person name="Winkler A."/>
            <person name="Zotchev S.B."/>
        </authorList>
    </citation>
    <scope>NUCLEOTIDE SEQUENCE [LARGE SCALE GENOMIC DNA]</scope>
    <source>
        <strain evidence="2 3">YIM 121212</strain>
    </source>
</reference>
<organism evidence="2 3">
    <name type="scientific">Prauserella flavalba</name>
    <dbReference type="NCBI Taxonomy" id="1477506"/>
    <lineage>
        <taxon>Bacteria</taxon>
        <taxon>Bacillati</taxon>
        <taxon>Actinomycetota</taxon>
        <taxon>Actinomycetes</taxon>
        <taxon>Pseudonocardiales</taxon>
        <taxon>Pseudonocardiaceae</taxon>
        <taxon>Prauserella</taxon>
    </lineage>
</organism>
<evidence type="ECO:0000313" key="3">
    <source>
        <dbReference type="Proteomes" id="UP000247892"/>
    </source>
</evidence>
<feature type="transmembrane region" description="Helical" evidence="1">
    <location>
        <begin position="65"/>
        <end position="90"/>
    </location>
</feature>
<dbReference type="RefSeq" id="WP_110338210.1">
    <property type="nucleotide sequence ID" value="NZ_MASU01000006.1"/>
</dbReference>
<proteinExistence type="predicted"/>
<dbReference type="OrthoDB" id="3837860at2"/>
<keyword evidence="3" id="KW-1185">Reference proteome</keyword>
<keyword evidence="1" id="KW-0812">Transmembrane</keyword>
<evidence type="ECO:0000313" key="2">
    <source>
        <dbReference type="EMBL" id="PXY34095.1"/>
    </source>
</evidence>
<keyword evidence="1" id="KW-0472">Membrane</keyword>
<feature type="transmembrane region" description="Helical" evidence="1">
    <location>
        <begin position="178"/>
        <end position="197"/>
    </location>
</feature>
<feature type="transmembrane region" description="Helical" evidence="1">
    <location>
        <begin position="145"/>
        <end position="163"/>
    </location>
</feature>
<gene>
    <name evidence="2" type="ORF">BA062_18060</name>
</gene>
<dbReference type="AlphaFoldDB" id="A0A318LNU4"/>
<accession>A0A318LNU4</accession>
<dbReference type="Proteomes" id="UP000247892">
    <property type="component" value="Unassembled WGS sequence"/>
</dbReference>
<sequence length="274" mass="29937">MHASDEGAWGAAKQTINVRTWSKTVPSYGLRLAELDLYVLKNHDDIVRALGHERMEDAASRRRNVLGWVLYLVAVLALVGGVSTLGGPILSTFGGRTMVTGEADALDDDIGIPFTSWCFVVVLLGVAVIAFRWWRTQRHWATGEVGYLAATVVCGVLALWQLASVREVDALGFAPESIPVWASVVVAAVLLVAMRVASRGRRVPVPRNFRLVGTPDWERAVELVGALEPRQRDKLLDERRRAIARLRERELIDAAEADRVGALPLGTSTTIAAP</sequence>
<feature type="transmembrane region" description="Helical" evidence="1">
    <location>
        <begin position="110"/>
        <end position="133"/>
    </location>
</feature>